<evidence type="ECO:0000256" key="1">
    <source>
        <dbReference type="ARBA" id="ARBA00010378"/>
    </source>
</evidence>
<dbReference type="InterPro" id="IPR003593">
    <property type="entry name" value="AAA+_ATPase"/>
</dbReference>
<dbReference type="InterPro" id="IPR041627">
    <property type="entry name" value="AAA_lid_6"/>
</dbReference>
<accession>A0AAE3AIY5</accession>
<evidence type="ECO:0000313" key="6">
    <source>
        <dbReference type="EMBL" id="MCC2136121.1"/>
    </source>
</evidence>
<feature type="region of interest" description="Disordered" evidence="4">
    <location>
        <begin position="76"/>
        <end position="119"/>
    </location>
</feature>
<dbReference type="InterPro" id="IPR050773">
    <property type="entry name" value="CbxX/CfxQ_RuBisCO_ESX"/>
</dbReference>
<feature type="domain" description="AAA+ ATPase" evidence="5">
    <location>
        <begin position="468"/>
        <end position="606"/>
    </location>
</feature>
<dbReference type="GO" id="GO:0016887">
    <property type="term" value="F:ATP hydrolysis activity"/>
    <property type="evidence" value="ECO:0007669"/>
    <property type="project" value="InterPro"/>
</dbReference>
<gene>
    <name evidence="6" type="ORF">LKD31_03710</name>
</gene>
<dbReference type="GO" id="GO:0005524">
    <property type="term" value="F:ATP binding"/>
    <property type="evidence" value="ECO:0007669"/>
    <property type="project" value="UniProtKB-KW"/>
</dbReference>
<dbReference type="FunFam" id="3.40.50.300:FF:000216">
    <property type="entry name" value="Type VII secretion ATPase EccA"/>
    <property type="match status" value="1"/>
</dbReference>
<dbReference type="Proteomes" id="UP001199424">
    <property type="component" value="Unassembled WGS sequence"/>
</dbReference>
<dbReference type="AlphaFoldDB" id="A0AAE3AIY5"/>
<dbReference type="SMART" id="SM00382">
    <property type="entry name" value="AAA"/>
    <property type="match status" value="1"/>
</dbReference>
<dbReference type="Pfam" id="PF00004">
    <property type="entry name" value="AAA"/>
    <property type="match status" value="1"/>
</dbReference>
<dbReference type="InterPro" id="IPR000641">
    <property type="entry name" value="CbxX/CfxQ"/>
</dbReference>
<evidence type="ECO:0000256" key="3">
    <source>
        <dbReference type="ARBA" id="ARBA00022840"/>
    </source>
</evidence>
<evidence type="ECO:0000256" key="2">
    <source>
        <dbReference type="ARBA" id="ARBA00022741"/>
    </source>
</evidence>
<evidence type="ECO:0000256" key="4">
    <source>
        <dbReference type="SAM" id="MobiDB-lite"/>
    </source>
</evidence>
<dbReference type="EMBL" id="JAJEQC010000002">
    <property type="protein sequence ID" value="MCC2136121.1"/>
    <property type="molecule type" value="Genomic_DNA"/>
</dbReference>
<comment type="similarity">
    <text evidence="1">Belongs to the CbxX/CfxQ family.</text>
</comment>
<keyword evidence="2" id="KW-0547">Nucleotide-binding</keyword>
<feature type="compositionally biased region" description="Basic and acidic residues" evidence="4">
    <location>
        <begin position="87"/>
        <end position="104"/>
    </location>
</feature>
<dbReference type="Pfam" id="PF17866">
    <property type="entry name" value="AAA_lid_6"/>
    <property type="match status" value="1"/>
</dbReference>
<name>A0AAE3AIY5_9FIRM</name>
<dbReference type="PANTHER" id="PTHR43392:SF2">
    <property type="entry name" value="AAA-TYPE ATPASE FAMILY PROTEIN _ ANKYRIN REPEAT FAMILY PROTEIN"/>
    <property type="match status" value="1"/>
</dbReference>
<dbReference type="InterPro" id="IPR003959">
    <property type="entry name" value="ATPase_AAA_core"/>
</dbReference>
<dbReference type="InterPro" id="IPR027417">
    <property type="entry name" value="P-loop_NTPase"/>
</dbReference>
<protein>
    <submittedName>
        <fullName evidence="6">AAA family ATPase</fullName>
    </submittedName>
</protein>
<dbReference type="CDD" id="cd00009">
    <property type="entry name" value="AAA"/>
    <property type="match status" value="1"/>
</dbReference>
<sequence length="695" mass="75821">MKNDIDSILDALFSGGKLNVGSGTKSRAAKDAEDFLNSIEKTNANMQSSLNRQISDLDKLTSDAQRSMDEMRRLLDAEGLTGTPEMEAPKAETAEKKPKAKGAEEPPQDPAQSFREAREATGRTVIGQDAFLDSLFTAFRRPSVTGRENGKPAAVVVISGKEGTGRHSALAASAAALCKEGVLKNGEVTNIDLSRYPNAEDGKLLTQDLFSALHSENDIVLFENFEQCHKSLLPMVAALCETGVLKLASRYALQKGMLIDVGTALVPDAVSEISVNGKYLVFLTSQKDSAFTDAFGAAFLSSVTDFCRTAEFTRESLLRIGEAALGALNDRTKAKLNYAFTFGEDASALLADKFSRRDGVESMARLTERCFRLLSEEKLRRAEKDGEKTVSGTLGVKDGVLMFTFPDFAVTVEEEKKQAADPRAAEEVKSELNEIIGLSEVKDYVLSLEQNYIIQRLREARGMKADVPTMHMIFTGNPGTGKTTIARLVSRYLKAMGVLSGGQLIEVTRADLVGKYVGHTAPLTQQVIRSALGGVLFIDEAYSLYRGADDSFGLEAIDTIVKGMEDHREDLIVILAGYTKEMEEFLTANSGLRSRFPNIIEFPDYTAEELLAITKLTAKKKGYTIDETCETPLLQYYEKRQATDARTAGNGRLVRNLVEDAILNQSRRLTGGDVTSLTEAELAALLSEDFDLSEG</sequence>
<evidence type="ECO:0000259" key="5">
    <source>
        <dbReference type="SMART" id="SM00382"/>
    </source>
</evidence>
<dbReference type="RefSeq" id="WP_308448681.1">
    <property type="nucleotide sequence ID" value="NZ_JAJEQC010000002.1"/>
</dbReference>
<dbReference type="Gene3D" id="3.40.50.300">
    <property type="entry name" value="P-loop containing nucleotide triphosphate hydrolases"/>
    <property type="match status" value="2"/>
</dbReference>
<dbReference type="SUPFAM" id="SSF52540">
    <property type="entry name" value="P-loop containing nucleoside triphosphate hydrolases"/>
    <property type="match status" value="2"/>
</dbReference>
<reference evidence="6" key="1">
    <citation type="submission" date="2021-10" db="EMBL/GenBank/DDBJ databases">
        <title>Anaerobic single-cell dispensing facilitates the cultivation of human gut bacteria.</title>
        <authorList>
            <person name="Afrizal A."/>
        </authorList>
    </citation>
    <scope>NUCLEOTIDE SEQUENCE</scope>
    <source>
        <strain evidence="6">CLA-AA-H250</strain>
    </source>
</reference>
<dbReference type="PRINTS" id="PR00819">
    <property type="entry name" value="CBXCFQXSUPER"/>
</dbReference>
<keyword evidence="7" id="KW-1185">Reference proteome</keyword>
<dbReference type="Gene3D" id="1.10.8.60">
    <property type="match status" value="1"/>
</dbReference>
<dbReference type="PANTHER" id="PTHR43392">
    <property type="entry name" value="AAA-TYPE ATPASE FAMILY PROTEIN / ANKYRIN REPEAT FAMILY PROTEIN"/>
    <property type="match status" value="1"/>
</dbReference>
<proteinExistence type="inferred from homology"/>
<evidence type="ECO:0000313" key="7">
    <source>
        <dbReference type="Proteomes" id="UP001199424"/>
    </source>
</evidence>
<keyword evidence="3" id="KW-0067">ATP-binding</keyword>
<organism evidence="6 7">
    <name type="scientific">Hominenteromicrobium mulieris</name>
    <dbReference type="NCBI Taxonomy" id="2885357"/>
    <lineage>
        <taxon>Bacteria</taxon>
        <taxon>Bacillati</taxon>
        <taxon>Bacillota</taxon>
        <taxon>Clostridia</taxon>
        <taxon>Eubacteriales</taxon>
        <taxon>Oscillospiraceae</taxon>
        <taxon>Hominenteromicrobium</taxon>
    </lineage>
</organism>
<comment type="caution">
    <text evidence="6">The sequence shown here is derived from an EMBL/GenBank/DDBJ whole genome shotgun (WGS) entry which is preliminary data.</text>
</comment>